<proteinExistence type="inferred from homology"/>
<comment type="subcellular location">
    <subcellularLocation>
        <location evidence="1">Endoplasmic reticulum membrane</location>
        <topology evidence="1">Multi-pass membrane protein</topology>
    </subcellularLocation>
</comment>
<accession>A0A1X7V4V3</accession>
<feature type="transmembrane region" description="Helical" evidence="11">
    <location>
        <begin position="68"/>
        <end position="90"/>
    </location>
</feature>
<dbReference type="Proteomes" id="UP000007879">
    <property type="component" value="Unassembled WGS sequence"/>
</dbReference>
<dbReference type="OrthoDB" id="369569at2759"/>
<dbReference type="GO" id="GO:0005789">
    <property type="term" value="C:endoplasmic reticulum membrane"/>
    <property type="evidence" value="ECO:0007669"/>
    <property type="project" value="UniProtKB-SubCell"/>
</dbReference>
<evidence type="ECO:0000256" key="10">
    <source>
        <dbReference type="SAM" id="MobiDB-lite"/>
    </source>
</evidence>
<dbReference type="AlphaFoldDB" id="A0A1X7V4V3"/>
<evidence type="ECO:0000256" key="7">
    <source>
        <dbReference type="ARBA" id="ARBA00022989"/>
    </source>
</evidence>
<reference evidence="13" key="1">
    <citation type="journal article" date="2010" name="Nature">
        <title>The Amphimedon queenslandica genome and the evolution of animal complexity.</title>
        <authorList>
            <person name="Srivastava M."/>
            <person name="Simakov O."/>
            <person name="Chapman J."/>
            <person name="Fahey B."/>
            <person name="Gauthier M.E."/>
            <person name="Mitros T."/>
            <person name="Richards G.S."/>
            <person name="Conaco C."/>
            <person name="Dacre M."/>
            <person name="Hellsten U."/>
            <person name="Larroux C."/>
            <person name="Putnam N.H."/>
            <person name="Stanke M."/>
            <person name="Adamska M."/>
            <person name="Darling A."/>
            <person name="Degnan S.M."/>
            <person name="Oakley T.H."/>
            <person name="Plachetzki D.C."/>
            <person name="Zhai Y."/>
            <person name="Adamski M."/>
            <person name="Calcino A."/>
            <person name="Cummins S.F."/>
            <person name="Goodstein D.M."/>
            <person name="Harris C."/>
            <person name="Jackson D.J."/>
            <person name="Leys S.P."/>
            <person name="Shu S."/>
            <person name="Woodcroft B.J."/>
            <person name="Vervoort M."/>
            <person name="Kosik K.S."/>
            <person name="Manning G."/>
            <person name="Degnan B.M."/>
            <person name="Rokhsar D.S."/>
        </authorList>
    </citation>
    <scope>NUCLEOTIDE SEQUENCE [LARGE SCALE GENOMIC DNA]</scope>
</reference>
<evidence type="ECO:0000256" key="1">
    <source>
        <dbReference type="ARBA" id="ARBA00004477"/>
    </source>
</evidence>
<comment type="subunit">
    <text evidence="3">Component of the ER membrane protein complex (EMC).</text>
</comment>
<evidence type="ECO:0000256" key="11">
    <source>
        <dbReference type="SAM" id="Phobius"/>
    </source>
</evidence>
<sequence>MASRGKWSVDFTEGRKHRRSDELASPPGYIHKLPTNEESTEDEDSNLVAKQGWGLALGPLKQLPMNLFIMWMAGNTVSLFPIMMVGMMFFRPVQTLLSCKEAFKNLVGDQAIFQKAVYVFGNLAVIALAVYKFHSMGLLPTYQSDWLEFQEPQKILEISGGGIALNNDYS</sequence>
<dbReference type="InterPro" id="IPR009445">
    <property type="entry name" value="TMEM85/Emc4"/>
</dbReference>
<gene>
    <name evidence="12" type="primary">100637915</name>
</gene>
<dbReference type="Pfam" id="PF06417">
    <property type="entry name" value="EMC4"/>
    <property type="match status" value="1"/>
</dbReference>
<keyword evidence="13" id="KW-1185">Reference proteome</keyword>
<comment type="similarity">
    <text evidence="2 9">Belongs to the EMC4 family.</text>
</comment>
<keyword evidence="5 11" id="KW-0812">Transmembrane</keyword>
<evidence type="ECO:0000256" key="3">
    <source>
        <dbReference type="ARBA" id="ARBA00011276"/>
    </source>
</evidence>
<keyword evidence="8 9" id="KW-0472">Membrane</keyword>
<dbReference type="PIRSF" id="PIRSF017207">
    <property type="entry name" value="UCP017207_TM-p85"/>
    <property type="match status" value="1"/>
</dbReference>
<dbReference type="PANTHER" id="PTHR19315">
    <property type="entry name" value="ER MEMBRANE PROTEIN COMPLEX SUBUNIT 4"/>
    <property type="match status" value="1"/>
</dbReference>
<keyword evidence="6" id="KW-0256">Endoplasmic reticulum</keyword>
<dbReference type="eggNOG" id="KOG3318">
    <property type="taxonomic scope" value="Eukaryota"/>
</dbReference>
<protein>
    <recommendedName>
        <fullName evidence="4 9">ER membrane protein complex subunit 4</fullName>
    </recommendedName>
</protein>
<dbReference type="OMA" id="QQTFKVI"/>
<evidence type="ECO:0000256" key="2">
    <source>
        <dbReference type="ARBA" id="ARBA00007715"/>
    </source>
</evidence>
<evidence type="ECO:0000256" key="9">
    <source>
        <dbReference type="PIRNR" id="PIRNR017207"/>
    </source>
</evidence>
<dbReference type="EnsemblMetazoa" id="Aqu2.1.34849_001">
    <property type="protein sequence ID" value="Aqu2.1.34849_001"/>
    <property type="gene ID" value="Aqu2.1.34849"/>
</dbReference>
<evidence type="ECO:0000256" key="5">
    <source>
        <dbReference type="ARBA" id="ARBA00022692"/>
    </source>
</evidence>
<dbReference type="KEGG" id="aqu:100637915"/>
<feature type="transmembrane region" description="Helical" evidence="11">
    <location>
        <begin position="111"/>
        <end position="131"/>
    </location>
</feature>
<dbReference type="InParanoid" id="A0A1X7V4V3"/>
<dbReference type="STRING" id="400682.A0A1X7V4V3"/>
<name>A0A1X7V4V3_AMPQE</name>
<keyword evidence="7 11" id="KW-1133">Transmembrane helix</keyword>
<reference evidence="12" key="2">
    <citation type="submission" date="2017-05" db="UniProtKB">
        <authorList>
            <consortium name="EnsemblMetazoa"/>
        </authorList>
    </citation>
    <scope>IDENTIFICATION</scope>
</reference>
<organism evidence="12">
    <name type="scientific">Amphimedon queenslandica</name>
    <name type="common">Sponge</name>
    <dbReference type="NCBI Taxonomy" id="400682"/>
    <lineage>
        <taxon>Eukaryota</taxon>
        <taxon>Metazoa</taxon>
        <taxon>Porifera</taxon>
        <taxon>Demospongiae</taxon>
        <taxon>Heteroscleromorpha</taxon>
        <taxon>Haplosclerida</taxon>
        <taxon>Niphatidae</taxon>
        <taxon>Amphimedon</taxon>
    </lineage>
</organism>
<feature type="region of interest" description="Disordered" evidence="10">
    <location>
        <begin position="1"/>
        <end position="44"/>
    </location>
</feature>
<evidence type="ECO:0000256" key="6">
    <source>
        <dbReference type="ARBA" id="ARBA00022824"/>
    </source>
</evidence>
<dbReference type="EnsemblMetazoa" id="XM_003385670.3">
    <property type="protein sequence ID" value="XP_003385718.1"/>
    <property type="gene ID" value="LOC100637915"/>
</dbReference>
<evidence type="ECO:0000256" key="8">
    <source>
        <dbReference type="ARBA" id="ARBA00023136"/>
    </source>
</evidence>
<evidence type="ECO:0000313" key="12">
    <source>
        <dbReference type="EnsemblMetazoa" id="Aqu2.1.34849_001"/>
    </source>
</evidence>
<evidence type="ECO:0000256" key="4">
    <source>
        <dbReference type="ARBA" id="ARBA00020820"/>
    </source>
</evidence>
<evidence type="ECO:0000313" key="13">
    <source>
        <dbReference type="Proteomes" id="UP000007879"/>
    </source>
</evidence>